<evidence type="ECO:0000256" key="1">
    <source>
        <dbReference type="SAM" id="Phobius"/>
    </source>
</evidence>
<dbReference type="PANTHER" id="PTHR30386:SF24">
    <property type="entry name" value="MULTIDRUG RESISTANCE EFFLUX PUMP"/>
    <property type="match status" value="1"/>
</dbReference>
<dbReference type="InterPro" id="IPR058625">
    <property type="entry name" value="MdtA-like_BSH"/>
</dbReference>
<keyword evidence="1" id="KW-1133">Transmembrane helix</keyword>
<dbReference type="InterPro" id="IPR058792">
    <property type="entry name" value="Beta-barrel_RND_2"/>
</dbReference>
<dbReference type="PANTHER" id="PTHR30386">
    <property type="entry name" value="MEMBRANE FUSION SUBUNIT OF EMRAB-TOLC MULTIDRUG EFFLUX PUMP"/>
    <property type="match status" value="1"/>
</dbReference>
<dbReference type="Proteomes" id="UP000249254">
    <property type="component" value="Unassembled WGS sequence"/>
</dbReference>
<comment type="caution">
    <text evidence="5">The sequence shown here is derived from an EMBL/GenBank/DDBJ whole genome shotgun (WGS) entry which is preliminary data.</text>
</comment>
<feature type="domain" description="CusB-like beta-barrel" evidence="4">
    <location>
        <begin position="258"/>
        <end position="302"/>
    </location>
</feature>
<dbReference type="SUPFAM" id="SSF111369">
    <property type="entry name" value="HlyD-like secretion proteins"/>
    <property type="match status" value="2"/>
</dbReference>
<accession>A0A328A9S0</accession>
<evidence type="ECO:0000313" key="6">
    <source>
        <dbReference type="Proteomes" id="UP000249254"/>
    </source>
</evidence>
<dbReference type="Gene3D" id="2.40.30.170">
    <property type="match status" value="1"/>
</dbReference>
<keyword evidence="1" id="KW-0812">Transmembrane</keyword>
<dbReference type="EMBL" id="QFYQ01000003">
    <property type="protein sequence ID" value="RAK51127.1"/>
    <property type="molecule type" value="Genomic_DNA"/>
</dbReference>
<dbReference type="Pfam" id="PF25954">
    <property type="entry name" value="Beta-barrel_RND_2"/>
    <property type="match status" value="1"/>
</dbReference>
<dbReference type="Gene3D" id="1.10.287.470">
    <property type="entry name" value="Helix hairpin bin"/>
    <property type="match status" value="2"/>
</dbReference>
<name>A0A328A9S0_9CAUL</name>
<organism evidence="5 6">
    <name type="scientific">Phenylobacterium soli</name>
    <dbReference type="NCBI Taxonomy" id="2170551"/>
    <lineage>
        <taxon>Bacteria</taxon>
        <taxon>Pseudomonadati</taxon>
        <taxon>Pseudomonadota</taxon>
        <taxon>Alphaproteobacteria</taxon>
        <taxon>Caulobacterales</taxon>
        <taxon>Caulobacteraceae</taxon>
        <taxon>Phenylobacterium</taxon>
    </lineage>
</organism>
<keyword evidence="6" id="KW-1185">Reference proteome</keyword>
<evidence type="ECO:0000259" key="3">
    <source>
        <dbReference type="Pfam" id="PF25917"/>
    </source>
</evidence>
<dbReference type="InterPro" id="IPR058624">
    <property type="entry name" value="MdtA-like_HH"/>
</dbReference>
<feature type="domain" description="Multidrug resistance protein MdtA-like barrel-sandwich hybrid" evidence="3">
    <location>
        <begin position="62"/>
        <end position="255"/>
    </location>
</feature>
<feature type="domain" description="Multidrug resistance protein MdtA-like alpha-helical hairpin" evidence="2">
    <location>
        <begin position="128"/>
        <end position="190"/>
    </location>
</feature>
<evidence type="ECO:0000259" key="4">
    <source>
        <dbReference type="Pfam" id="PF25954"/>
    </source>
</evidence>
<dbReference type="InterPro" id="IPR050739">
    <property type="entry name" value="MFP"/>
</dbReference>
<dbReference type="Pfam" id="PF25917">
    <property type="entry name" value="BSH_RND"/>
    <property type="match status" value="1"/>
</dbReference>
<sequence>MSDEDDAHMRRPWLLRSRATIPILAAAALGVLLVLFAWRLPPFTSAVERTEDAYVRGQVTVISPKVDGYVTAVPVQDFQRVVAGQTLAQIDDRIYRQKLAQAQAQLGAQQAGLANSAQQQKSAQANVAQTAAQIASAQAALAHARADLNRTNVLIRGGWVSPQQRDQALAAERQAAATVAQTQAGREVARQAVTTSVVGREGLEAQVESARAAVQLAEIDLQNTRILAPQAGRLGEVGVRVGQYVTPGTQLMQIVPDQIWIIANMKENQMAKIRVGQPVTFRVDALNHAELKGHLERIAPAAGSEFAVLRPDNATGNFTKVAQRIPVRIAIDAGQPLAARLSPGMSVVVGIDTRRH</sequence>
<evidence type="ECO:0000313" key="5">
    <source>
        <dbReference type="EMBL" id="RAK51127.1"/>
    </source>
</evidence>
<reference evidence="6" key="1">
    <citation type="submission" date="2018-05" db="EMBL/GenBank/DDBJ databases">
        <authorList>
            <person name="Li X."/>
        </authorList>
    </citation>
    <scope>NUCLEOTIDE SEQUENCE [LARGE SCALE GENOMIC DNA]</scope>
    <source>
        <strain evidence="6">LX32</strain>
    </source>
</reference>
<keyword evidence="1" id="KW-0472">Membrane</keyword>
<evidence type="ECO:0000259" key="2">
    <source>
        <dbReference type="Pfam" id="PF25876"/>
    </source>
</evidence>
<proteinExistence type="predicted"/>
<protein>
    <submittedName>
        <fullName evidence="5">HlyD family secretion protein</fullName>
    </submittedName>
</protein>
<dbReference type="Pfam" id="PF25876">
    <property type="entry name" value="HH_MFP_RND"/>
    <property type="match status" value="1"/>
</dbReference>
<dbReference type="OrthoDB" id="9811754at2"/>
<gene>
    <name evidence="5" type="ORF">DJ017_19370</name>
</gene>
<dbReference type="RefSeq" id="WP_111530562.1">
    <property type="nucleotide sequence ID" value="NZ_JBHRSG010000003.1"/>
</dbReference>
<dbReference type="Gene3D" id="2.40.50.100">
    <property type="match status" value="1"/>
</dbReference>
<feature type="transmembrane region" description="Helical" evidence="1">
    <location>
        <begin position="21"/>
        <end position="40"/>
    </location>
</feature>
<dbReference type="AlphaFoldDB" id="A0A328A9S0"/>